<dbReference type="GO" id="GO:0005737">
    <property type="term" value="C:cytoplasm"/>
    <property type="evidence" value="ECO:0007669"/>
    <property type="project" value="TreeGrafter"/>
</dbReference>
<dbReference type="AlphaFoldDB" id="A0A255DZY1"/>
<comment type="catalytic activity">
    <reaction evidence="1 6">
        <text>7,8-dihydroneopterin = 6-hydroxymethyl-7,8-dihydropterin + glycolaldehyde</text>
        <dbReference type="Rhea" id="RHEA:10540"/>
        <dbReference type="ChEBI" id="CHEBI:17001"/>
        <dbReference type="ChEBI" id="CHEBI:17071"/>
        <dbReference type="ChEBI" id="CHEBI:44841"/>
        <dbReference type="EC" id="4.1.2.25"/>
    </reaction>
</comment>
<dbReference type="PANTHER" id="PTHR42844:SF1">
    <property type="entry name" value="DIHYDRONEOPTERIN ALDOLASE 1-RELATED"/>
    <property type="match status" value="1"/>
</dbReference>
<dbReference type="NCBIfam" id="TIGR00526">
    <property type="entry name" value="folB_dom"/>
    <property type="match status" value="1"/>
</dbReference>
<reference evidence="8 9" key="1">
    <citation type="submission" date="2017-07" db="EMBL/GenBank/DDBJ databases">
        <title>Draft whole genome sequences of clinical Proprionibacteriaceae strains.</title>
        <authorList>
            <person name="Bernier A.-M."/>
            <person name="Bernard K."/>
            <person name="Domingo M.-C."/>
        </authorList>
    </citation>
    <scope>NUCLEOTIDE SEQUENCE [LARGE SCALE GENOMIC DNA]</scope>
    <source>
        <strain evidence="8 9">NML 160184</strain>
    </source>
</reference>
<proteinExistence type="inferred from homology"/>
<protein>
    <recommendedName>
        <fullName evidence="6">7,8-dihydroneopterin aldolase</fullName>
        <ecNumber evidence="6">4.1.2.25</ecNumber>
    </recommendedName>
</protein>
<evidence type="ECO:0000259" key="7">
    <source>
        <dbReference type="SMART" id="SM00905"/>
    </source>
</evidence>
<dbReference type="GO" id="GO:0046656">
    <property type="term" value="P:folic acid biosynthetic process"/>
    <property type="evidence" value="ECO:0007669"/>
    <property type="project" value="UniProtKB-UniRule"/>
</dbReference>
<feature type="domain" description="Dihydroneopterin aldolase/epimerase" evidence="7">
    <location>
        <begin position="30"/>
        <end position="142"/>
    </location>
</feature>
<name>A0A255DZY1_9ACTN</name>
<evidence type="ECO:0000256" key="5">
    <source>
        <dbReference type="ARBA" id="ARBA00023239"/>
    </source>
</evidence>
<dbReference type="Proteomes" id="UP000216533">
    <property type="component" value="Unassembled WGS sequence"/>
</dbReference>
<dbReference type="SMART" id="SM00905">
    <property type="entry name" value="FolB"/>
    <property type="match status" value="1"/>
</dbReference>
<sequence>MVRARPEVGPVSEVRAVTDVLPGSWGGDRIEIHGIQASGKHGLLPHERFHAQPFVVDLICWLDLAPAGASDELSDSVDYSALAQLVRDRIVGEPVNLVERLAHEIAEECLQQPLITSVQVSVHKPHAPVGLLVDDIVVTVRRDRLTEKEAK</sequence>
<dbReference type="GO" id="GO:0004150">
    <property type="term" value="F:dihydroneopterin aldolase activity"/>
    <property type="evidence" value="ECO:0007669"/>
    <property type="project" value="UniProtKB-UniRule"/>
</dbReference>
<dbReference type="CDD" id="cd00534">
    <property type="entry name" value="DHNA_DHNTPE"/>
    <property type="match status" value="1"/>
</dbReference>
<keyword evidence="4 6" id="KW-0289">Folate biosynthesis</keyword>
<evidence type="ECO:0000313" key="9">
    <source>
        <dbReference type="Proteomes" id="UP000216533"/>
    </source>
</evidence>
<evidence type="ECO:0000256" key="6">
    <source>
        <dbReference type="RuleBase" id="RU362079"/>
    </source>
</evidence>
<evidence type="ECO:0000256" key="2">
    <source>
        <dbReference type="ARBA" id="ARBA00005013"/>
    </source>
</evidence>
<dbReference type="InterPro" id="IPR043133">
    <property type="entry name" value="GTP-CH-I_C/QueF"/>
</dbReference>
<dbReference type="EMBL" id="NMVI01000027">
    <property type="protein sequence ID" value="OYN84640.1"/>
    <property type="molecule type" value="Genomic_DNA"/>
</dbReference>
<comment type="caution">
    <text evidence="8">The sequence shown here is derived from an EMBL/GenBank/DDBJ whole genome shotgun (WGS) entry which is preliminary data.</text>
</comment>
<evidence type="ECO:0000313" key="8">
    <source>
        <dbReference type="EMBL" id="OYN84640.1"/>
    </source>
</evidence>
<dbReference type="InterPro" id="IPR006157">
    <property type="entry name" value="FolB_dom"/>
</dbReference>
<dbReference type="InterPro" id="IPR006156">
    <property type="entry name" value="Dihydroneopterin_aldolase"/>
</dbReference>
<keyword evidence="5 6" id="KW-0456">Lyase</keyword>
<dbReference type="EC" id="4.1.2.25" evidence="6"/>
<dbReference type="NCBIfam" id="TIGR00525">
    <property type="entry name" value="folB"/>
    <property type="match status" value="1"/>
</dbReference>
<dbReference type="Gene3D" id="3.30.1130.10">
    <property type="match status" value="1"/>
</dbReference>
<gene>
    <name evidence="8" type="primary">folB</name>
    <name evidence="8" type="ORF">CGZ92_12470</name>
</gene>
<dbReference type="UniPathway" id="UPA00077">
    <property type="reaction ID" value="UER00154"/>
</dbReference>
<comment type="function">
    <text evidence="6">Catalyzes the conversion of 7,8-dihydroneopterin to 6-hydroxymethyl-7,8-dihydropterin.</text>
</comment>
<evidence type="ECO:0000256" key="3">
    <source>
        <dbReference type="ARBA" id="ARBA00005708"/>
    </source>
</evidence>
<dbReference type="SUPFAM" id="SSF55620">
    <property type="entry name" value="Tetrahydrobiopterin biosynthesis enzymes-like"/>
    <property type="match status" value="1"/>
</dbReference>
<accession>A0A255DZY1</accession>
<dbReference type="FunFam" id="3.30.1130.10:FF:000003">
    <property type="entry name" value="7,8-dihydroneopterin aldolase"/>
    <property type="match status" value="1"/>
</dbReference>
<comment type="similarity">
    <text evidence="3 6">Belongs to the DHNA family.</text>
</comment>
<evidence type="ECO:0000256" key="1">
    <source>
        <dbReference type="ARBA" id="ARBA00001353"/>
    </source>
</evidence>
<organism evidence="8 9">
    <name type="scientific">Parenemella sanctibonifatiensis</name>
    <dbReference type="NCBI Taxonomy" id="2016505"/>
    <lineage>
        <taxon>Bacteria</taxon>
        <taxon>Bacillati</taxon>
        <taxon>Actinomycetota</taxon>
        <taxon>Actinomycetes</taxon>
        <taxon>Propionibacteriales</taxon>
        <taxon>Propionibacteriaceae</taxon>
        <taxon>Parenemella</taxon>
    </lineage>
</organism>
<evidence type="ECO:0000256" key="4">
    <source>
        <dbReference type="ARBA" id="ARBA00022909"/>
    </source>
</evidence>
<comment type="pathway">
    <text evidence="2 6">Cofactor biosynthesis; tetrahydrofolate biosynthesis; 2-amino-4-hydroxy-6-hydroxymethyl-7,8-dihydropteridine diphosphate from 7,8-dihydroneopterin triphosphate: step 3/4.</text>
</comment>
<dbReference type="Pfam" id="PF02152">
    <property type="entry name" value="FolB"/>
    <property type="match status" value="1"/>
</dbReference>
<dbReference type="PANTHER" id="PTHR42844">
    <property type="entry name" value="DIHYDRONEOPTERIN ALDOLASE 1-RELATED"/>
    <property type="match status" value="1"/>
</dbReference>
<dbReference type="GO" id="GO:0046654">
    <property type="term" value="P:tetrahydrofolate biosynthetic process"/>
    <property type="evidence" value="ECO:0007669"/>
    <property type="project" value="UniProtKB-UniRule"/>
</dbReference>